<dbReference type="InterPro" id="IPR044730">
    <property type="entry name" value="RNase_H-like_dom_plant"/>
</dbReference>
<dbReference type="KEGG" id="nta:107812734"/>
<evidence type="ECO:0000259" key="2">
    <source>
        <dbReference type="Pfam" id="PF13966"/>
    </source>
</evidence>
<dbReference type="Pfam" id="PF13966">
    <property type="entry name" value="zf-RVT"/>
    <property type="match status" value="1"/>
</dbReference>
<dbReference type="InterPro" id="IPR012337">
    <property type="entry name" value="RNaseH-like_sf"/>
</dbReference>
<gene>
    <name evidence="3" type="primary">LOC107812734</name>
</gene>
<dbReference type="InterPro" id="IPR052929">
    <property type="entry name" value="RNase_H-like_EbsB-rel"/>
</dbReference>
<dbReference type="InterPro" id="IPR036397">
    <property type="entry name" value="RNaseH_sf"/>
</dbReference>
<dbReference type="PANTHER" id="PTHR47074">
    <property type="entry name" value="BNAC02G40300D PROTEIN"/>
    <property type="match status" value="1"/>
</dbReference>
<dbReference type="AlphaFoldDB" id="A0A1S4BWV1"/>
<dbReference type="OrthoDB" id="1305258at2759"/>
<protein>
    <submittedName>
        <fullName evidence="3">Uncharacterized protein</fullName>
    </submittedName>
</protein>
<dbReference type="Pfam" id="PF13456">
    <property type="entry name" value="RVT_3"/>
    <property type="match status" value="1"/>
</dbReference>
<dbReference type="CDD" id="cd06222">
    <property type="entry name" value="RNase_H_like"/>
    <property type="match status" value="1"/>
</dbReference>
<dbReference type="PaxDb" id="4097-A0A1S4BWV1"/>
<evidence type="ECO:0000259" key="1">
    <source>
        <dbReference type="Pfam" id="PF13456"/>
    </source>
</evidence>
<dbReference type="GO" id="GO:0003676">
    <property type="term" value="F:nucleic acid binding"/>
    <property type="evidence" value="ECO:0007669"/>
    <property type="project" value="InterPro"/>
</dbReference>
<name>A0A1S4BWV1_TOBAC</name>
<sequence>MVVPCRDGSHVWKMMLEYRDDIENQIIWQPRMGSSLFWFDNWTGLGALYFITPHDVYCDESVHNVYEVVQEGALDENRLMDILPHDLALHVIENVKPPVLHDDLDRPFWMLEARGNFTIKYSWEYFRRRRDSSIAYKNMWAKGLPFKIAFFMWKIWKGKLPLDDTFRRMGYFMSSRCWCCLNPDEETLAHVFYRSYAAYTALPSIILWELWKRRNRYKHGEVVSISIVIYQVSSTFQALVKVRKPSLQNVPHKLPDLLHILEVYTLRLKVTLVLWDLPTQGWININTDGASRGKPSSNSIGFVLRDEEGDVSYYTEGIEILCAAWYIHILVQTDSMLLKNVVEGTWIAPWAVVAYVEEIKGIMDRCNVRVSHIMREGNKLADYLANYALDNSYIKAHSFDQLEARGRRIMNSDKLQCPYLRIKVARS</sequence>
<accession>A0A1S4BWV1</accession>
<reference evidence="3" key="1">
    <citation type="submission" date="2025-08" db="UniProtKB">
        <authorList>
            <consortium name="RefSeq"/>
        </authorList>
    </citation>
    <scope>IDENTIFICATION</scope>
</reference>
<proteinExistence type="predicted"/>
<dbReference type="InterPro" id="IPR002156">
    <property type="entry name" value="RNaseH_domain"/>
</dbReference>
<dbReference type="GO" id="GO:0004523">
    <property type="term" value="F:RNA-DNA hybrid ribonuclease activity"/>
    <property type="evidence" value="ECO:0007669"/>
    <property type="project" value="InterPro"/>
</dbReference>
<evidence type="ECO:0000313" key="3">
    <source>
        <dbReference type="RefSeq" id="XP_016493380.1"/>
    </source>
</evidence>
<feature type="domain" description="RNase H type-1" evidence="1">
    <location>
        <begin position="317"/>
        <end position="388"/>
    </location>
</feature>
<dbReference type="PANTHER" id="PTHR47074:SF21">
    <property type="entry name" value="RNASE H TYPE-1 DOMAIN-CONTAINING PROTEIN"/>
    <property type="match status" value="1"/>
</dbReference>
<dbReference type="InterPro" id="IPR026960">
    <property type="entry name" value="RVT-Znf"/>
</dbReference>
<dbReference type="OMA" id="WAIDTEL"/>
<dbReference type="SUPFAM" id="SSF53098">
    <property type="entry name" value="Ribonuclease H-like"/>
    <property type="match status" value="1"/>
</dbReference>
<feature type="domain" description="Reverse transcriptase zinc-binding" evidence="2">
    <location>
        <begin position="117"/>
        <end position="196"/>
    </location>
</feature>
<dbReference type="Gene3D" id="3.30.420.10">
    <property type="entry name" value="Ribonuclease H-like superfamily/Ribonuclease H"/>
    <property type="match status" value="1"/>
</dbReference>
<dbReference type="RefSeq" id="XP_016493380.1">
    <property type="nucleotide sequence ID" value="XM_016637894.1"/>
</dbReference>
<organism evidence="3">
    <name type="scientific">Nicotiana tabacum</name>
    <name type="common">Common tobacco</name>
    <dbReference type="NCBI Taxonomy" id="4097"/>
    <lineage>
        <taxon>Eukaryota</taxon>
        <taxon>Viridiplantae</taxon>
        <taxon>Streptophyta</taxon>
        <taxon>Embryophyta</taxon>
        <taxon>Tracheophyta</taxon>
        <taxon>Spermatophyta</taxon>
        <taxon>Magnoliopsida</taxon>
        <taxon>eudicotyledons</taxon>
        <taxon>Gunneridae</taxon>
        <taxon>Pentapetalae</taxon>
        <taxon>asterids</taxon>
        <taxon>lamiids</taxon>
        <taxon>Solanales</taxon>
        <taxon>Solanaceae</taxon>
        <taxon>Nicotianoideae</taxon>
        <taxon>Nicotianeae</taxon>
        <taxon>Nicotiana</taxon>
    </lineage>
</organism>